<name>A0A4R6TZK8_9GAMM</name>
<evidence type="ECO:0000256" key="13">
    <source>
        <dbReference type="SAM" id="MobiDB-lite"/>
    </source>
</evidence>
<dbReference type="CDD" id="cd01347">
    <property type="entry name" value="ligand_gated_channel"/>
    <property type="match status" value="1"/>
</dbReference>
<dbReference type="PANTHER" id="PTHR30069">
    <property type="entry name" value="TONB-DEPENDENT OUTER MEMBRANE RECEPTOR"/>
    <property type="match status" value="1"/>
</dbReference>
<evidence type="ECO:0000256" key="1">
    <source>
        <dbReference type="ARBA" id="ARBA00004571"/>
    </source>
</evidence>
<keyword evidence="9 17" id="KW-0675">Receptor</keyword>
<keyword evidence="8 11" id="KW-0472">Membrane</keyword>
<dbReference type="Gene3D" id="2.40.170.20">
    <property type="entry name" value="TonB-dependent receptor, beta-barrel domain"/>
    <property type="match status" value="1"/>
</dbReference>
<evidence type="ECO:0000256" key="8">
    <source>
        <dbReference type="ARBA" id="ARBA00023136"/>
    </source>
</evidence>
<dbReference type="GO" id="GO:0044718">
    <property type="term" value="P:siderophore transmembrane transport"/>
    <property type="evidence" value="ECO:0007669"/>
    <property type="project" value="TreeGrafter"/>
</dbReference>
<feature type="domain" description="TonB-dependent receptor plug" evidence="16">
    <location>
        <begin position="60"/>
        <end position="166"/>
    </location>
</feature>
<evidence type="ECO:0000256" key="14">
    <source>
        <dbReference type="SAM" id="SignalP"/>
    </source>
</evidence>
<dbReference type="PROSITE" id="PS52016">
    <property type="entry name" value="TONB_DEPENDENT_REC_3"/>
    <property type="match status" value="1"/>
</dbReference>
<dbReference type="Gene3D" id="2.170.130.10">
    <property type="entry name" value="TonB-dependent receptor, plug domain"/>
    <property type="match status" value="1"/>
</dbReference>
<evidence type="ECO:0000256" key="10">
    <source>
        <dbReference type="ARBA" id="ARBA00023237"/>
    </source>
</evidence>
<dbReference type="AlphaFoldDB" id="A0A4R6TZK8"/>
<dbReference type="GO" id="GO:0015344">
    <property type="term" value="F:siderophore uptake transmembrane transporter activity"/>
    <property type="evidence" value="ECO:0007669"/>
    <property type="project" value="TreeGrafter"/>
</dbReference>
<feature type="domain" description="TonB-dependent receptor-like beta-barrel" evidence="15">
    <location>
        <begin position="341"/>
        <end position="718"/>
    </location>
</feature>
<keyword evidence="7 12" id="KW-0798">TonB box</keyword>
<comment type="similarity">
    <text evidence="2">Belongs to the TonB-dependent receptor family. Hemoglobin/haptoglobin binding protein subfamily.</text>
</comment>
<dbReference type="PANTHER" id="PTHR30069:SF29">
    <property type="entry name" value="HEMOGLOBIN AND HEMOGLOBIN-HAPTOGLOBIN-BINDING PROTEIN 1-RELATED"/>
    <property type="match status" value="1"/>
</dbReference>
<dbReference type="GO" id="GO:0009279">
    <property type="term" value="C:cell outer membrane"/>
    <property type="evidence" value="ECO:0007669"/>
    <property type="project" value="UniProtKB-SubCell"/>
</dbReference>
<keyword evidence="10 11" id="KW-0998">Cell outer membrane</keyword>
<reference evidence="17 18" key="1">
    <citation type="submission" date="2019-03" db="EMBL/GenBank/DDBJ databases">
        <title>Genomic Encyclopedia of Type Strains, Phase IV (KMG-IV): sequencing the most valuable type-strain genomes for metagenomic binning, comparative biology and taxonomic classification.</title>
        <authorList>
            <person name="Goeker M."/>
        </authorList>
    </citation>
    <scope>NUCLEOTIDE SEQUENCE [LARGE SCALE GENOMIC DNA]</scope>
    <source>
        <strain evidence="17 18">DSM 28679</strain>
    </source>
</reference>
<organism evidence="17 18">
    <name type="scientific">Thiopseudomonas denitrificans</name>
    <dbReference type="NCBI Taxonomy" id="1501432"/>
    <lineage>
        <taxon>Bacteria</taxon>
        <taxon>Pseudomonadati</taxon>
        <taxon>Pseudomonadota</taxon>
        <taxon>Gammaproteobacteria</taxon>
        <taxon>Pseudomonadales</taxon>
        <taxon>Pseudomonadaceae</taxon>
        <taxon>Thiopseudomonas</taxon>
    </lineage>
</organism>
<evidence type="ECO:0000313" key="18">
    <source>
        <dbReference type="Proteomes" id="UP000294575"/>
    </source>
</evidence>
<proteinExistence type="inferred from homology"/>
<dbReference type="InterPro" id="IPR036942">
    <property type="entry name" value="Beta-barrel_TonB_sf"/>
</dbReference>
<dbReference type="InterPro" id="IPR039426">
    <property type="entry name" value="TonB-dep_rcpt-like"/>
</dbReference>
<evidence type="ECO:0000256" key="6">
    <source>
        <dbReference type="ARBA" id="ARBA00022729"/>
    </source>
</evidence>
<keyword evidence="5 11" id="KW-0812">Transmembrane</keyword>
<comment type="caution">
    <text evidence="17">The sequence shown here is derived from an EMBL/GenBank/DDBJ whole genome shotgun (WGS) entry which is preliminary data.</text>
</comment>
<keyword evidence="3 11" id="KW-0813">Transport</keyword>
<keyword evidence="6 14" id="KW-0732">Signal</keyword>
<evidence type="ECO:0000256" key="11">
    <source>
        <dbReference type="PROSITE-ProRule" id="PRU01360"/>
    </source>
</evidence>
<dbReference type="RefSeq" id="WP_166627856.1">
    <property type="nucleotide sequence ID" value="NZ_LNJZ01000003.1"/>
</dbReference>
<evidence type="ECO:0000256" key="5">
    <source>
        <dbReference type="ARBA" id="ARBA00022692"/>
    </source>
</evidence>
<evidence type="ECO:0000256" key="3">
    <source>
        <dbReference type="ARBA" id="ARBA00022448"/>
    </source>
</evidence>
<keyword evidence="4 11" id="KW-1134">Transmembrane beta strand</keyword>
<evidence type="ECO:0000256" key="12">
    <source>
        <dbReference type="RuleBase" id="RU003357"/>
    </source>
</evidence>
<comment type="subcellular location">
    <subcellularLocation>
        <location evidence="1 11">Cell outer membrane</location>
        <topology evidence="1 11">Multi-pass membrane protein</topology>
    </subcellularLocation>
</comment>
<sequence>MNNTRACLACTLGATLIVLNLPVQAGEHSLESTRLLDLSLAELINIPVITASRSAEHRDQTPAHIMVVTREQIRERRYKNLADLLQDMPGVDFQRGTKSSQFNQFTVQGNLGPNRLLVLLDGVRISQPSAGSYPVAENLALYQAKQVEFLYGPAAALYGADAVSGVVNIITEAGNHTDGSWFSVGGGNFNSREYSFMTGFTGGNNLSLSLGGHWQESDRARLDKLYKSDYRKVDTSTKDQNGEPFIRAADRERYRGEVSSHSLFARLDWADQLTLGYYRHHYTNLTSTTDPYATTHYSSKARWITTSDTLYGSYRFAPTDKLDARLQLDYSRMEVDPRSHYNNRYNGFAPGYSYSYGRRIGIEQSFDWSWTDQQQVQFGLGAQHFKAIEGGSMPYKYNTGKTPGQQDMLYPNTTLPMDIAHDRNQSYFGYTQLLSEWSDSLSTTVGFRFDHHTVYGDSFNPRLGVVWKAHDRHLFKLLYGEAFRAPSADEGLSGYGTFNATPNTDGLYEGSGFRVANPDLKPEKARTLGLVWEWRPTRNLNLVSNLYHSHISDLIVTGNREDNTTAIAGAILKNASQKVNAGRQRQTGLDLSAQWRFRLDDNWSGDLWASAGWIHGRVKESGVDRKIPYVSTYRFKAGTTFRYQDHVTITPKLRWTGSVTNGRTRPPEDDNLPSASCSSSKKAPGRCATPGYAVLDTHLGWHNILHSPASLWLDVYNLTDKRYYAAAGSGNHTFWDMPQQPRTWVVSLEWHF</sequence>
<dbReference type="SUPFAM" id="SSF56935">
    <property type="entry name" value="Porins"/>
    <property type="match status" value="1"/>
</dbReference>
<evidence type="ECO:0000256" key="2">
    <source>
        <dbReference type="ARBA" id="ARBA00008143"/>
    </source>
</evidence>
<evidence type="ECO:0000313" key="17">
    <source>
        <dbReference type="EMBL" id="TDQ37803.1"/>
    </source>
</evidence>
<evidence type="ECO:0000259" key="16">
    <source>
        <dbReference type="Pfam" id="PF07715"/>
    </source>
</evidence>
<feature type="compositionally biased region" description="Low complexity" evidence="13">
    <location>
        <begin position="673"/>
        <end position="682"/>
    </location>
</feature>
<feature type="chain" id="PRO_5020881407" evidence="14">
    <location>
        <begin position="26"/>
        <end position="752"/>
    </location>
</feature>
<evidence type="ECO:0000259" key="15">
    <source>
        <dbReference type="Pfam" id="PF00593"/>
    </source>
</evidence>
<dbReference type="Proteomes" id="UP000294575">
    <property type="component" value="Unassembled WGS sequence"/>
</dbReference>
<evidence type="ECO:0000256" key="9">
    <source>
        <dbReference type="ARBA" id="ARBA00023170"/>
    </source>
</evidence>
<keyword evidence="18" id="KW-1185">Reference proteome</keyword>
<dbReference type="InterPro" id="IPR037066">
    <property type="entry name" value="Plug_dom_sf"/>
</dbReference>
<protein>
    <submittedName>
        <fullName evidence="17">Outer membrane receptor for ferrienterochelin and colicin</fullName>
    </submittedName>
</protein>
<feature type="region of interest" description="Disordered" evidence="13">
    <location>
        <begin position="658"/>
        <end position="686"/>
    </location>
</feature>
<dbReference type="EMBL" id="SNYK01000006">
    <property type="protein sequence ID" value="TDQ37803.1"/>
    <property type="molecule type" value="Genomic_DNA"/>
</dbReference>
<gene>
    <name evidence="17" type="ORF">DFQ45_10629</name>
</gene>
<evidence type="ECO:0000256" key="7">
    <source>
        <dbReference type="ARBA" id="ARBA00023077"/>
    </source>
</evidence>
<dbReference type="InterPro" id="IPR000531">
    <property type="entry name" value="Beta-barrel_TonB"/>
</dbReference>
<feature type="signal peptide" evidence="14">
    <location>
        <begin position="1"/>
        <end position="25"/>
    </location>
</feature>
<accession>A0A4R6TZK8</accession>
<dbReference type="Pfam" id="PF00593">
    <property type="entry name" value="TonB_dep_Rec_b-barrel"/>
    <property type="match status" value="1"/>
</dbReference>
<evidence type="ECO:0000256" key="4">
    <source>
        <dbReference type="ARBA" id="ARBA00022452"/>
    </source>
</evidence>
<dbReference type="Pfam" id="PF07715">
    <property type="entry name" value="Plug"/>
    <property type="match status" value="1"/>
</dbReference>
<dbReference type="InterPro" id="IPR012910">
    <property type="entry name" value="Plug_dom"/>
</dbReference>